<dbReference type="AlphaFoldDB" id="A0A0C3NA78"/>
<evidence type="ECO:0000313" key="2">
    <source>
        <dbReference type="Proteomes" id="UP000054217"/>
    </source>
</evidence>
<gene>
    <name evidence="1" type="ORF">M404DRAFT_866075</name>
</gene>
<dbReference type="EMBL" id="KN832020">
    <property type="protein sequence ID" value="KIN98014.1"/>
    <property type="molecule type" value="Genomic_DNA"/>
</dbReference>
<reference evidence="2" key="2">
    <citation type="submission" date="2015-01" db="EMBL/GenBank/DDBJ databases">
        <title>Evolutionary Origins and Diversification of the Mycorrhizal Mutualists.</title>
        <authorList>
            <consortium name="DOE Joint Genome Institute"/>
            <consortium name="Mycorrhizal Genomics Consortium"/>
            <person name="Kohler A."/>
            <person name="Kuo A."/>
            <person name="Nagy L.G."/>
            <person name="Floudas D."/>
            <person name="Copeland A."/>
            <person name="Barry K.W."/>
            <person name="Cichocki N."/>
            <person name="Veneault-Fourrey C."/>
            <person name="LaButti K."/>
            <person name="Lindquist E.A."/>
            <person name="Lipzen A."/>
            <person name="Lundell T."/>
            <person name="Morin E."/>
            <person name="Murat C."/>
            <person name="Riley R."/>
            <person name="Ohm R."/>
            <person name="Sun H."/>
            <person name="Tunlid A."/>
            <person name="Henrissat B."/>
            <person name="Grigoriev I.V."/>
            <person name="Hibbett D.S."/>
            <person name="Martin F."/>
        </authorList>
    </citation>
    <scope>NUCLEOTIDE SEQUENCE [LARGE SCALE GENOMIC DNA]</scope>
    <source>
        <strain evidence="2">Marx 270</strain>
    </source>
</reference>
<sequence>MLRVNLQQILPKIDPDLVSRQWYLLLPSNMEFRKGGKWLFFPLGLSLITRSHVQMRALPHTLEERNSDVRELVLSKLMHVGQCSRWSPSSPDVFVGCRVGLCP</sequence>
<proteinExistence type="predicted"/>
<organism evidence="1 2">
    <name type="scientific">Pisolithus tinctorius Marx 270</name>
    <dbReference type="NCBI Taxonomy" id="870435"/>
    <lineage>
        <taxon>Eukaryota</taxon>
        <taxon>Fungi</taxon>
        <taxon>Dikarya</taxon>
        <taxon>Basidiomycota</taxon>
        <taxon>Agaricomycotina</taxon>
        <taxon>Agaricomycetes</taxon>
        <taxon>Agaricomycetidae</taxon>
        <taxon>Boletales</taxon>
        <taxon>Sclerodermatineae</taxon>
        <taxon>Pisolithaceae</taxon>
        <taxon>Pisolithus</taxon>
    </lineage>
</organism>
<dbReference type="Proteomes" id="UP000054217">
    <property type="component" value="Unassembled WGS sequence"/>
</dbReference>
<dbReference type="InParanoid" id="A0A0C3NA78"/>
<protein>
    <submittedName>
        <fullName evidence="1">Uncharacterized protein</fullName>
    </submittedName>
</protein>
<keyword evidence="2" id="KW-1185">Reference proteome</keyword>
<reference evidence="1 2" key="1">
    <citation type="submission" date="2014-04" db="EMBL/GenBank/DDBJ databases">
        <authorList>
            <consortium name="DOE Joint Genome Institute"/>
            <person name="Kuo A."/>
            <person name="Kohler A."/>
            <person name="Costa M.D."/>
            <person name="Nagy L.G."/>
            <person name="Floudas D."/>
            <person name="Copeland A."/>
            <person name="Barry K.W."/>
            <person name="Cichocki N."/>
            <person name="Veneault-Fourrey C."/>
            <person name="LaButti K."/>
            <person name="Lindquist E.A."/>
            <person name="Lipzen A."/>
            <person name="Lundell T."/>
            <person name="Morin E."/>
            <person name="Murat C."/>
            <person name="Sun H."/>
            <person name="Tunlid A."/>
            <person name="Henrissat B."/>
            <person name="Grigoriev I.V."/>
            <person name="Hibbett D.S."/>
            <person name="Martin F."/>
            <person name="Nordberg H.P."/>
            <person name="Cantor M.N."/>
            <person name="Hua S.X."/>
        </authorList>
    </citation>
    <scope>NUCLEOTIDE SEQUENCE [LARGE SCALE GENOMIC DNA]</scope>
    <source>
        <strain evidence="1 2">Marx 270</strain>
    </source>
</reference>
<accession>A0A0C3NA78</accession>
<dbReference type="HOGENOM" id="CLU_2264839_0_0_1"/>
<evidence type="ECO:0000313" key="1">
    <source>
        <dbReference type="EMBL" id="KIN98014.1"/>
    </source>
</evidence>
<name>A0A0C3NA78_PISTI</name>